<comment type="subcellular location">
    <subcellularLocation>
        <location evidence="1 10">Nucleus</location>
    </subcellularLocation>
</comment>
<keyword evidence="5" id="KW-0156">Chromatin regulator</keyword>
<keyword evidence="2" id="KW-0479">Metal-binding</keyword>
<dbReference type="Gene3D" id="3.30.160.60">
    <property type="entry name" value="Classic Zinc Finger"/>
    <property type="match status" value="1"/>
</dbReference>
<sequence>MHLVWDRSCGLTLGSYFSRTEAFKDLVGLIYSCQCRMRTIYASSHSQETYLFSCKDLASLFLEDLLDSLIVDVASEYHRITRLGLDHNLEDEEEELRLSCQHKPGQRLLVSVIVAWQLGTNEIFECMNCGISIMTGRFAPHREKCMGK</sequence>
<keyword evidence="7 10" id="KW-0010">Activator</keyword>
<dbReference type="Proteomes" id="UP001370490">
    <property type="component" value="Unassembled WGS sequence"/>
</dbReference>
<proteinExistence type="inferred from homology"/>
<keyword evidence="4" id="KW-0862">Zinc</keyword>
<dbReference type="InterPro" id="IPR013246">
    <property type="entry name" value="SAGA_su_Sgf11"/>
</dbReference>
<dbReference type="GO" id="GO:0006325">
    <property type="term" value="P:chromatin organization"/>
    <property type="evidence" value="ECO:0007669"/>
    <property type="project" value="UniProtKB-KW"/>
</dbReference>
<evidence type="ECO:0000313" key="12">
    <source>
        <dbReference type="Proteomes" id="UP001370490"/>
    </source>
</evidence>
<dbReference type="GO" id="GO:0071819">
    <property type="term" value="C:DUBm complex"/>
    <property type="evidence" value="ECO:0007669"/>
    <property type="project" value="TreeGrafter"/>
</dbReference>
<dbReference type="Pfam" id="PF08209">
    <property type="entry name" value="Sgf11"/>
    <property type="match status" value="1"/>
</dbReference>
<evidence type="ECO:0000256" key="4">
    <source>
        <dbReference type="ARBA" id="ARBA00022833"/>
    </source>
</evidence>
<evidence type="ECO:0000256" key="6">
    <source>
        <dbReference type="ARBA" id="ARBA00023015"/>
    </source>
</evidence>
<evidence type="ECO:0000256" key="5">
    <source>
        <dbReference type="ARBA" id="ARBA00022853"/>
    </source>
</evidence>
<comment type="caution">
    <text evidence="11">The sequence shown here is derived from an EMBL/GenBank/DDBJ whole genome shotgun (WGS) entry which is preliminary data.</text>
</comment>
<dbReference type="AlphaFoldDB" id="A0AAN8VYC6"/>
<organism evidence="11 12">
    <name type="scientific">Dillenia turbinata</name>
    <dbReference type="NCBI Taxonomy" id="194707"/>
    <lineage>
        <taxon>Eukaryota</taxon>
        <taxon>Viridiplantae</taxon>
        <taxon>Streptophyta</taxon>
        <taxon>Embryophyta</taxon>
        <taxon>Tracheophyta</taxon>
        <taxon>Spermatophyta</taxon>
        <taxon>Magnoliopsida</taxon>
        <taxon>eudicotyledons</taxon>
        <taxon>Gunneridae</taxon>
        <taxon>Pentapetalae</taxon>
        <taxon>Dilleniales</taxon>
        <taxon>Dilleniaceae</taxon>
        <taxon>Dillenia</taxon>
    </lineage>
</organism>
<dbReference type="PANTHER" id="PTHR47674:SF3">
    <property type="entry name" value="SAGA-ASSOCIATED FACTOR 11"/>
    <property type="match status" value="1"/>
</dbReference>
<keyword evidence="3" id="KW-0863">Zinc-finger</keyword>
<protein>
    <recommendedName>
        <fullName evidence="10">SAGA-associated factor 11</fullName>
    </recommendedName>
</protein>
<evidence type="ECO:0000256" key="2">
    <source>
        <dbReference type="ARBA" id="ARBA00022723"/>
    </source>
</evidence>
<evidence type="ECO:0000256" key="8">
    <source>
        <dbReference type="ARBA" id="ARBA00023163"/>
    </source>
</evidence>
<feature type="non-terminal residue" evidence="11">
    <location>
        <position position="148"/>
    </location>
</feature>
<dbReference type="GO" id="GO:0070461">
    <property type="term" value="C:SAGA-type complex"/>
    <property type="evidence" value="ECO:0007669"/>
    <property type="project" value="TreeGrafter"/>
</dbReference>
<evidence type="ECO:0000256" key="7">
    <source>
        <dbReference type="ARBA" id="ARBA00023159"/>
    </source>
</evidence>
<keyword evidence="6" id="KW-0805">Transcription regulation</keyword>
<dbReference type="PANTHER" id="PTHR47674">
    <property type="entry name" value="SAGA-ASSOCIATED FACTOR 11"/>
    <property type="match status" value="1"/>
</dbReference>
<keyword evidence="8" id="KW-0804">Transcription</keyword>
<evidence type="ECO:0000256" key="3">
    <source>
        <dbReference type="ARBA" id="ARBA00022771"/>
    </source>
</evidence>
<comment type="similarity">
    <text evidence="10">Belongs to the SGF11 family.</text>
</comment>
<evidence type="ECO:0000256" key="9">
    <source>
        <dbReference type="ARBA" id="ARBA00023242"/>
    </source>
</evidence>
<name>A0AAN8VYC6_9MAGN</name>
<evidence type="ECO:0000313" key="11">
    <source>
        <dbReference type="EMBL" id="KAK6935697.1"/>
    </source>
</evidence>
<accession>A0AAN8VYC6</accession>
<evidence type="ECO:0000256" key="1">
    <source>
        <dbReference type="ARBA" id="ARBA00004123"/>
    </source>
</evidence>
<evidence type="ECO:0000256" key="10">
    <source>
        <dbReference type="RuleBase" id="RU261113"/>
    </source>
</evidence>
<dbReference type="EMBL" id="JBAMMX010000007">
    <property type="protein sequence ID" value="KAK6935697.1"/>
    <property type="molecule type" value="Genomic_DNA"/>
</dbReference>
<gene>
    <name evidence="11" type="ORF">RJ641_032727</name>
</gene>
<keyword evidence="9" id="KW-0539">Nucleus</keyword>
<reference evidence="11 12" key="1">
    <citation type="submission" date="2023-12" db="EMBL/GenBank/DDBJ databases">
        <title>A high-quality genome assembly for Dillenia turbinata (Dilleniales).</title>
        <authorList>
            <person name="Chanderbali A."/>
        </authorList>
    </citation>
    <scope>NUCLEOTIDE SEQUENCE [LARGE SCALE GENOMIC DNA]</scope>
    <source>
        <strain evidence="11">LSX21</strain>
        <tissue evidence="11">Leaf</tissue>
    </source>
</reference>
<keyword evidence="12" id="KW-1185">Reference proteome</keyword>
<dbReference type="GO" id="GO:0008270">
    <property type="term" value="F:zinc ion binding"/>
    <property type="evidence" value="ECO:0007669"/>
    <property type="project" value="UniProtKB-KW"/>
</dbReference>